<dbReference type="InterPro" id="IPR001810">
    <property type="entry name" value="F-box_dom"/>
</dbReference>
<evidence type="ECO:0000313" key="3">
    <source>
        <dbReference type="Proteomes" id="UP000663868"/>
    </source>
</evidence>
<dbReference type="AlphaFoldDB" id="A0A819XQI4"/>
<feature type="non-terminal residue" evidence="2">
    <location>
        <position position="1"/>
    </location>
</feature>
<reference evidence="2" key="1">
    <citation type="submission" date="2021-02" db="EMBL/GenBank/DDBJ databases">
        <authorList>
            <person name="Nowell W R."/>
        </authorList>
    </citation>
    <scope>NUCLEOTIDE SEQUENCE</scope>
</reference>
<gene>
    <name evidence="2" type="ORF">KXQ929_LOCUS36890</name>
</gene>
<dbReference type="PROSITE" id="PS50181">
    <property type="entry name" value="FBOX"/>
    <property type="match status" value="1"/>
</dbReference>
<comment type="caution">
    <text evidence="2">The sequence shown here is derived from an EMBL/GenBank/DDBJ whole genome shotgun (WGS) entry which is preliminary data.</text>
</comment>
<sequence length="296" mass="34547">MNHSSININDLPDEIILMIWNKLSNIDVLYSFVGVNQRLDKLVRDPLYTRSIQLTKTRTNKYYSLPNSIIDRYCLNILPEIHQRIECLTLEPSSMERILLSNDYPRLYKLTFIKINEDFVLRHFNDESPLINTFKYNIKHLTMTIDRKGFTSLSSIDLGKNLVTQIFNIFLNLIDLDFLQDLIRNFTLVSVYKLPSTICYSSSLISLSICVDSIDDCLCLLDGHLFQLQKLTIAIKQIDNSTLTTENLKLSNMNYFSLSSYRPTKEYDTYILPLIRQMKHLEELMLSINVYGRSTL</sequence>
<dbReference type="Proteomes" id="UP000663868">
    <property type="component" value="Unassembled WGS sequence"/>
</dbReference>
<dbReference type="EMBL" id="CAJOBB010005900">
    <property type="protein sequence ID" value="CAF4144371.1"/>
    <property type="molecule type" value="Genomic_DNA"/>
</dbReference>
<protein>
    <recommendedName>
        <fullName evidence="1">F-box domain-containing protein</fullName>
    </recommendedName>
</protein>
<evidence type="ECO:0000259" key="1">
    <source>
        <dbReference type="PROSITE" id="PS50181"/>
    </source>
</evidence>
<organism evidence="2 3">
    <name type="scientific">Adineta steineri</name>
    <dbReference type="NCBI Taxonomy" id="433720"/>
    <lineage>
        <taxon>Eukaryota</taxon>
        <taxon>Metazoa</taxon>
        <taxon>Spiralia</taxon>
        <taxon>Gnathifera</taxon>
        <taxon>Rotifera</taxon>
        <taxon>Eurotatoria</taxon>
        <taxon>Bdelloidea</taxon>
        <taxon>Adinetida</taxon>
        <taxon>Adinetidae</taxon>
        <taxon>Adineta</taxon>
    </lineage>
</organism>
<feature type="domain" description="F-box" evidence="1">
    <location>
        <begin position="5"/>
        <end position="52"/>
    </location>
</feature>
<accession>A0A819XQI4</accession>
<name>A0A819XQI4_9BILA</name>
<proteinExistence type="predicted"/>
<evidence type="ECO:0000313" key="2">
    <source>
        <dbReference type="EMBL" id="CAF4144371.1"/>
    </source>
</evidence>